<evidence type="ECO:0000259" key="5">
    <source>
        <dbReference type="PROSITE" id="PS50011"/>
    </source>
</evidence>
<feature type="domain" description="Protein kinase" evidence="5">
    <location>
        <begin position="121"/>
        <end position="442"/>
    </location>
</feature>
<dbReference type="InterPro" id="IPR004147">
    <property type="entry name" value="ABC1_dom"/>
</dbReference>
<keyword evidence="4" id="KW-0067">ATP-binding</keyword>
<dbReference type="PANTHER" id="PTHR43851">
    <property type="match status" value="1"/>
</dbReference>
<keyword evidence="3" id="KW-0547">Nucleotide-binding</keyword>
<keyword evidence="7" id="KW-1185">Reference proteome</keyword>
<dbReference type="InterPro" id="IPR011009">
    <property type="entry name" value="Kinase-like_dom_sf"/>
</dbReference>
<dbReference type="InterPro" id="IPR000719">
    <property type="entry name" value="Prot_kinase_dom"/>
</dbReference>
<dbReference type="InterPro" id="IPR034646">
    <property type="entry name" value="ADCK3_dom"/>
</dbReference>
<name>A0A4Q2UBR9_9BACT</name>
<comment type="caution">
    <text evidence="6">The sequence shown here is derived from an EMBL/GenBank/DDBJ whole genome shotgun (WGS) entry which is preliminary data.</text>
</comment>
<evidence type="ECO:0000256" key="2">
    <source>
        <dbReference type="ARBA" id="ARBA00022679"/>
    </source>
</evidence>
<dbReference type="GO" id="GO:0006744">
    <property type="term" value="P:ubiquinone biosynthetic process"/>
    <property type="evidence" value="ECO:0007669"/>
    <property type="project" value="TreeGrafter"/>
</dbReference>
<dbReference type="EMBL" id="SBLB01000015">
    <property type="protein sequence ID" value="RYC66407.1"/>
    <property type="molecule type" value="Genomic_DNA"/>
</dbReference>
<dbReference type="SUPFAM" id="SSF56112">
    <property type="entry name" value="Protein kinase-like (PK-like)"/>
    <property type="match status" value="1"/>
</dbReference>
<proteinExistence type="inferred from homology"/>
<dbReference type="GO" id="GO:0005524">
    <property type="term" value="F:ATP binding"/>
    <property type="evidence" value="ECO:0007669"/>
    <property type="project" value="UniProtKB-KW"/>
</dbReference>
<evidence type="ECO:0000313" key="7">
    <source>
        <dbReference type="Proteomes" id="UP000290407"/>
    </source>
</evidence>
<evidence type="ECO:0000256" key="1">
    <source>
        <dbReference type="ARBA" id="ARBA00009670"/>
    </source>
</evidence>
<keyword evidence="6" id="KW-0418">Kinase</keyword>
<dbReference type="InterPro" id="IPR051409">
    <property type="entry name" value="Atypical_kinase_ADCK"/>
</dbReference>
<comment type="similarity">
    <text evidence="1">Belongs to the protein kinase superfamily. ADCK protein kinase family.</text>
</comment>
<dbReference type="Pfam" id="PF03109">
    <property type="entry name" value="ABC1"/>
    <property type="match status" value="1"/>
</dbReference>
<evidence type="ECO:0000256" key="3">
    <source>
        <dbReference type="ARBA" id="ARBA00022741"/>
    </source>
</evidence>
<gene>
    <name evidence="6" type="ORF">EQG79_29820</name>
</gene>
<dbReference type="Proteomes" id="UP000290407">
    <property type="component" value="Unassembled WGS sequence"/>
</dbReference>
<dbReference type="AlphaFoldDB" id="A0A4Q2UBR9"/>
<dbReference type="RefSeq" id="WP_129606780.1">
    <property type="nucleotide sequence ID" value="NZ_SBLB01000015.1"/>
</dbReference>
<organism evidence="6 7">
    <name type="scientific">Spirosoma sordidisoli</name>
    <dbReference type="NCBI Taxonomy" id="2502893"/>
    <lineage>
        <taxon>Bacteria</taxon>
        <taxon>Pseudomonadati</taxon>
        <taxon>Bacteroidota</taxon>
        <taxon>Cytophagia</taxon>
        <taxon>Cytophagales</taxon>
        <taxon>Cytophagaceae</taxon>
        <taxon>Spirosoma</taxon>
    </lineage>
</organism>
<dbReference type="PROSITE" id="PS50011">
    <property type="entry name" value="PROTEIN_KINASE_DOM"/>
    <property type="match status" value="1"/>
</dbReference>
<dbReference type="Gene3D" id="1.10.510.10">
    <property type="entry name" value="Transferase(Phosphotransferase) domain 1"/>
    <property type="match status" value="1"/>
</dbReference>
<evidence type="ECO:0000256" key="4">
    <source>
        <dbReference type="ARBA" id="ARBA00022840"/>
    </source>
</evidence>
<protein>
    <submittedName>
        <fullName evidence="6">AarF/ABC1/UbiB kinase family protein</fullName>
    </submittedName>
</protein>
<dbReference type="CDD" id="cd13970">
    <property type="entry name" value="ABC1_ADCK3"/>
    <property type="match status" value="1"/>
</dbReference>
<dbReference type="PANTHER" id="PTHR43851:SF3">
    <property type="entry name" value="COENZYME Q8"/>
    <property type="match status" value="1"/>
</dbReference>
<evidence type="ECO:0000313" key="6">
    <source>
        <dbReference type="EMBL" id="RYC66407.1"/>
    </source>
</evidence>
<accession>A0A4Q2UBR9</accession>
<sequence>MKTQNSVPTTKVARASQFVKAGVKVGGNYIKHYSKKLLDPELSKEELHKDNAADIYDALSELKGSALKMAQMLSMDRGLLPVAYSDKFTMAQYSAPPLSGPLVVKTFRTYFGKSPNELFDKFDINSVNAASIGQVHQAWKAGKKLAVKVQYPGVADSVSSDLKIAKPLAVRLLNLDERQIDRYMGEVESKLLEETDYDLELRRSIEISEACAHIDGLVFPTYYPELSSKRILTMDWLDGQHLKEFLATKPSQEARDRIGQLLWDFYDHQIHTLRQVHADPHPGNFLMRADGTLGVIDFGCVKVIPDYYYDNYFRLINPDTIKDQALTEQIFTNLEFLVAQDSPKDRRFFSDLFVQMIEMLGAPFAVDEFDFGDDAYFNKVYAFADELSKLEELRSSKVVRGSQDGLYVNRTYYGLYAMLNELKARVRTTKPEWLRSQQVASV</sequence>
<reference evidence="6 7" key="1">
    <citation type="submission" date="2019-01" db="EMBL/GenBank/DDBJ databases">
        <title>Spirosoma flava sp. nov., a propanil-degrading bacterium isolated from herbicide-contaminated soil.</title>
        <authorList>
            <person name="Zhang L."/>
            <person name="Jiang J.-D."/>
        </authorList>
    </citation>
    <scope>NUCLEOTIDE SEQUENCE [LARGE SCALE GENOMIC DNA]</scope>
    <source>
        <strain evidence="6 7">TY50</strain>
    </source>
</reference>
<dbReference type="GO" id="GO:0004672">
    <property type="term" value="F:protein kinase activity"/>
    <property type="evidence" value="ECO:0007669"/>
    <property type="project" value="InterPro"/>
</dbReference>
<keyword evidence="2" id="KW-0808">Transferase</keyword>